<accession>A0A9W9YJW7</accession>
<organism evidence="1 2">
    <name type="scientific">Desmophyllum pertusum</name>
    <dbReference type="NCBI Taxonomy" id="174260"/>
    <lineage>
        <taxon>Eukaryota</taxon>
        <taxon>Metazoa</taxon>
        <taxon>Cnidaria</taxon>
        <taxon>Anthozoa</taxon>
        <taxon>Hexacorallia</taxon>
        <taxon>Scleractinia</taxon>
        <taxon>Caryophylliina</taxon>
        <taxon>Caryophylliidae</taxon>
        <taxon>Desmophyllum</taxon>
    </lineage>
</organism>
<dbReference type="EMBL" id="MU827778">
    <property type="protein sequence ID" value="KAJ7340457.1"/>
    <property type="molecule type" value="Genomic_DNA"/>
</dbReference>
<evidence type="ECO:0000313" key="1">
    <source>
        <dbReference type="EMBL" id="KAJ7340457.1"/>
    </source>
</evidence>
<dbReference type="AlphaFoldDB" id="A0A9W9YJW7"/>
<sequence>MWSTPEYWFCYWARYDNADQAWVFSDLPKRWKCGIVHLADYALEADSELKYKDLCRAVYILSRIQRDAKEFGLDCGAWCNEGCGLIEVCLFSLEQRGSSHPRRHFIDVQLSSRDAQAPNGREQNKKIGD</sequence>
<reference evidence="1" key="1">
    <citation type="submission" date="2023-01" db="EMBL/GenBank/DDBJ databases">
        <title>Genome assembly of the deep-sea coral Lophelia pertusa.</title>
        <authorList>
            <person name="Herrera S."/>
            <person name="Cordes E."/>
        </authorList>
    </citation>
    <scope>NUCLEOTIDE SEQUENCE</scope>
    <source>
        <strain evidence="1">USNM1676648</strain>
        <tissue evidence="1">Polyp</tissue>
    </source>
</reference>
<evidence type="ECO:0000313" key="2">
    <source>
        <dbReference type="Proteomes" id="UP001163046"/>
    </source>
</evidence>
<gene>
    <name evidence="1" type="ORF">OS493_003205</name>
</gene>
<protein>
    <submittedName>
        <fullName evidence="1">Uncharacterized protein</fullName>
    </submittedName>
</protein>
<comment type="caution">
    <text evidence="1">The sequence shown here is derived from an EMBL/GenBank/DDBJ whole genome shotgun (WGS) entry which is preliminary data.</text>
</comment>
<name>A0A9W9YJW7_9CNID</name>
<dbReference type="Proteomes" id="UP001163046">
    <property type="component" value="Unassembled WGS sequence"/>
</dbReference>
<proteinExistence type="predicted"/>
<keyword evidence="2" id="KW-1185">Reference proteome</keyword>